<keyword evidence="2" id="KW-0964">Secreted</keyword>
<name>A0A5N5SUB2_9CRUS</name>
<sequence length="107" mass="11636">MKLNIHLMFLLLVTIIGVCNAAVAFEILYPDPDHPNSCVTLDSKRKSLIIPVGEKRPAPLGSCYELECNKAEGGNFNLVKTTCGKAVINGKVVEENKSVLYPQCCQG</sequence>
<feature type="chain" id="PRO_5024462156" description="Single domain-containing protein" evidence="3">
    <location>
        <begin position="22"/>
        <end position="107"/>
    </location>
</feature>
<feature type="signal peptide" evidence="3">
    <location>
        <begin position="1"/>
        <end position="21"/>
    </location>
</feature>
<dbReference type="AlphaFoldDB" id="A0A5N5SUB2"/>
<evidence type="ECO:0000259" key="4">
    <source>
        <dbReference type="Pfam" id="PF15430"/>
    </source>
</evidence>
<accession>A0A5N5SUB2</accession>
<evidence type="ECO:0000313" key="5">
    <source>
        <dbReference type="EMBL" id="KAB7497505.1"/>
    </source>
</evidence>
<evidence type="ECO:0000256" key="2">
    <source>
        <dbReference type="ARBA" id="ARBA00022525"/>
    </source>
</evidence>
<dbReference type="Pfam" id="PF15430">
    <property type="entry name" value="SVWC"/>
    <property type="match status" value="1"/>
</dbReference>
<proteinExistence type="predicted"/>
<feature type="domain" description="Single" evidence="4">
    <location>
        <begin position="47"/>
        <end position="106"/>
    </location>
</feature>
<gene>
    <name evidence="5" type="ORF">Anas_02338</name>
</gene>
<reference evidence="5 6" key="1">
    <citation type="journal article" date="2019" name="PLoS Biol.">
        <title>Sex chromosomes control vertical transmission of feminizing Wolbachia symbionts in an isopod.</title>
        <authorList>
            <person name="Becking T."/>
            <person name="Chebbi M.A."/>
            <person name="Giraud I."/>
            <person name="Moumen B."/>
            <person name="Laverre T."/>
            <person name="Caubet Y."/>
            <person name="Peccoud J."/>
            <person name="Gilbert C."/>
            <person name="Cordaux R."/>
        </authorList>
    </citation>
    <scope>NUCLEOTIDE SEQUENCE [LARGE SCALE GENOMIC DNA]</scope>
    <source>
        <strain evidence="5">ANa2</strain>
        <tissue evidence="5">Whole body excluding digestive tract and cuticle</tissue>
    </source>
</reference>
<dbReference type="GO" id="GO:0005576">
    <property type="term" value="C:extracellular region"/>
    <property type="evidence" value="ECO:0007669"/>
    <property type="project" value="UniProtKB-SubCell"/>
</dbReference>
<evidence type="ECO:0000256" key="1">
    <source>
        <dbReference type="ARBA" id="ARBA00004613"/>
    </source>
</evidence>
<organism evidence="5 6">
    <name type="scientific">Armadillidium nasatum</name>
    <dbReference type="NCBI Taxonomy" id="96803"/>
    <lineage>
        <taxon>Eukaryota</taxon>
        <taxon>Metazoa</taxon>
        <taxon>Ecdysozoa</taxon>
        <taxon>Arthropoda</taxon>
        <taxon>Crustacea</taxon>
        <taxon>Multicrustacea</taxon>
        <taxon>Malacostraca</taxon>
        <taxon>Eumalacostraca</taxon>
        <taxon>Peracarida</taxon>
        <taxon>Isopoda</taxon>
        <taxon>Oniscidea</taxon>
        <taxon>Crinocheta</taxon>
        <taxon>Armadillidiidae</taxon>
        <taxon>Armadillidium</taxon>
    </lineage>
</organism>
<dbReference type="InterPro" id="IPR029277">
    <property type="entry name" value="SVWC_dom"/>
</dbReference>
<dbReference type="EMBL" id="SEYY01020193">
    <property type="protein sequence ID" value="KAB7497505.1"/>
    <property type="molecule type" value="Genomic_DNA"/>
</dbReference>
<comment type="subcellular location">
    <subcellularLocation>
        <location evidence="1">Secreted</location>
    </subcellularLocation>
</comment>
<protein>
    <recommendedName>
        <fullName evidence="4">Single domain-containing protein</fullName>
    </recommendedName>
</protein>
<evidence type="ECO:0000313" key="6">
    <source>
        <dbReference type="Proteomes" id="UP000326759"/>
    </source>
</evidence>
<comment type="caution">
    <text evidence="5">The sequence shown here is derived from an EMBL/GenBank/DDBJ whole genome shotgun (WGS) entry which is preliminary data.</text>
</comment>
<dbReference type="Proteomes" id="UP000326759">
    <property type="component" value="Unassembled WGS sequence"/>
</dbReference>
<evidence type="ECO:0000256" key="3">
    <source>
        <dbReference type="SAM" id="SignalP"/>
    </source>
</evidence>
<keyword evidence="3" id="KW-0732">Signal</keyword>
<dbReference type="OrthoDB" id="10330005at2759"/>
<keyword evidence="6" id="KW-1185">Reference proteome</keyword>